<dbReference type="RefSeq" id="WP_182531343.1">
    <property type="nucleotide sequence ID" value="NZ_JACGXL010000003.1"/>
</dbReference>
<dbReference type="Proteomes" id="UP000550401">
    <property type="component" value="Unassembled WGS sequence"/>
</dbReference>
<dbReference type="Pfam" id="PF14213">
    <property type="entry name" value="DUF4325"/>
    <property type="match status" value="1"/>
</dbReference>
<accession>A0A839EWZ2</accession>
<name>A0A839EWZ2_9GAMM</name>
<dbReference type="AlphaFoldDB" id="A0A839EWZ2"/>
<feature type="domain" description="DUF4325" evidence="1">
    <location>
        <begin position="352"/>
        <end position="399"/>
    </location>
</feature>
<dbReference type="InterPro" id="IPR025474">
    <property type="entry name" value="DUF4325"/>
</dbReference>
<organism evidence="2 3">
    <name type="scientific">Dokdonella fugitiva</name>
    <dbReference type="NCBI Taxonomy" id="328517"/>
    <lineage>
        <taxon>Bacteria</taxon>
        <taxon>Pseudomonadati</taxon>
        <taxon>Pseudomonadota</taxon>
        <taxon>Gammaproteobacteria</taxon>
        <taxon>Lysobacterales</taxon>
        <taxon>Rhodanobacteraceae</taxon>
        <taxon>Dokdonella</taxon>
    </lineage>
</organism>
<evidence type="ECO:0000313" key="2">
    <source>
        <dbReference type="EMBL" id="MBA8888295.1"/>
    </source>
</evidence>
<reference evidence="2 3" key="1">
    <citation type="submission" date="2020-07" db="EMBL/GenBank/DDBJ databases">
        <title>Genomic Encyclopedia of Type Strains, Phase IV (KMG-V): Genome sequencing to study the core and pangenomes of soil and plant-associated prokaryotes.</title>
        <authorList>
            <person name="Whitman W."/>
        </authorList>
    </citation>
    <scope>NUCLEOTIDE SEQUENCE [LARGE SCALE GENOMIC DNA]</scope>
    <source>
        <strain evidence="2 3">RH2WT43</strain>
    </source>
</reference>
<keyword evidence="3" id="KW-1185">Reference proteome</keyword>
<proteinExistence type="predicted"/>
<comment type="caution">
    <text evidence="2">The sequence shown here is derived from an EMBL/GenBank/DDBJ whole genome shotgun (WGS) entry which is preliminary data.</text>
</comment>
<dbReference type="InterPro" id="IPR036890">
    <property type="entry name" value="HATPase_C_sf"/>
</dbReference>
<dbReference type="SUPFAM" id="SSF55874">
    <property type="entry name" value="ATPase domain of HSP90 chaperone/DNA topoisomerase II/histidine kinase"/>
    <property type="match status" value="1"/>
</dbReference>
<dbReference type="EMBL" id="JACGXL010000003">
    <property type="protein sequence ID" value="MBA8888295.1"/>
    <property type="molecule type" value="Genomic_DNA"/>
</dbReference>
<evidence type="ECO:0000259" key="1">
    <source>
        <dbReference type="Pfam" id="PF14213"/>
    </source>
</evidence>
<protein>
    <recommendedName>
        <fullName evidence="1">DUF4325 domain-containing protein</fullName>
    </recommendedName>
</protein>
<dbReference type="Gene3D" id="3.30.565.10">
    <property type="entry name" value="Histidine kinase-like ATPase, C-terminal domain"/>
    <property type="match status" value="1"/>
</dbReference>
<gene>
    <name evidence="2" type="ORF">FHW12_002519</name>
</gene>
<sequence>MTVIRDGNIIRFHGQYRDIDLHFPLACLHHAVNDYGYQDVVLDFSDCVETYPGPMLALCSEILRLRSEHIDAELILPVKRDLARLFENANWAHLLEPRKFARSRFRGHSQIPATQFNNPTDQTDAVNRIVNAILGGIPDIRRENFAALEWAVNELTDNVIVHSQSAIGGLVQVSSFKRNSKVVEFTIADSGLGIPATLRSGGSFSGSDTDALDRAIREGVTRDKSVGQGNGLFGSYQICCLSGGAFQIESGHARLLYRPGPHGLEIRDQKVPVKGTLVIAKINFSDPDLLKDALKFSGKSYKPVDYIETKYEGSADETIRMSLATEAQSFGSRVAGTPVHTKLYNLVRMCPSQPIEVDFGGVALISSSFADEVFGKLFVKLGPLEFMQRIRFKNVEQTVRMLIDRAISQRVTTGLGG</sequence>
<evidence type="ECO:0000313" key="3">
    <source>
        <dbReference type="Proteomes" id="UP000550401"/>
    </source>
</evidence>